<dbReference type="RefSeq" id="WP_167302211.1">
    <property type="nucleotide sequence ID" value="NZ_JAASQR010000001.1"/>
</dbReference>
<evidence type="ECO:0000313" key="4">
    <source>
        <dbReference type="EMBL" id="NIJ15563.1"/>
    </source>
</evidence>
<dbReference type="Proteomes" id="UP000576821">
    <property type="component" value="Unassembled WGS sequence"/>
</dbReference>
<comment type="catalytic activity">
    <reaction evidence="2">
        <text>2,5-dichlorocyclohexa-2,5-dien-1,4-diol + NAD(+) = 2,5-dichlorohydroquinone + NADH + H(+)</text>
        <dbReference type="Rhea" id="RHEA:15741"/>
        <dbReference type="ChEBI" id="CHEBI:15378"/>
        <dbReference type="ChEBI" id="CHEBI:27545"/>
        <dbReference type="ChEBI" id="CHEBI:28975"/>
        <dbReference type="ChEBI" id="CHEBI:57540"/>
        <dbReference type="ChEBI" id="CHEBI:57945"/>
    </reaction>
</comment>
<dbReference type="InterPro" id="IPR050259">
    <property type="entry name" value="SDR"/>
</dbReference>
<dbReference type="InterPro" id="IPR002347">
    <property type="entry name" value="SDR_fam"/>
</dbReference>
<dbReference type="AlphaFoldDB" id="A0A846M1R8"/>
<accession>A0A846M1R8</accession>
<dbReference type="Pfam" id="PF00106">
    <property type="entry name" value="adh_short"/>
    <property type="match status" value="1"/>
</dbReference>
<comment type="similarity">
    <text evidence="1 3">Belongs to the short-chain dehydrogenases/reductases (SDR) family.</text>
</comment>
<reference evidence="4 5" key="1">
    <citation type="submission" date="2020-03" db="EMBL/GenBank/DDBJ databases">
        <title>Genomic Encyclopedia of Type Strains, Phase IV (KMG-IV): sequencing the most valuable type-strain genomes for metagenomic binning, comparative biology and taxonomic classification.</title>
        <authorList>
            <person name="Goeker M."/>
        </authorList>
    </citation>
    <scope>NUCLEOTIDE SEQUENCE [LARGE SCALE GENOMIC DNA]</scope>
    <source>
        <strain evidence="4 5">DSM 21299</strain>
    </source>
</reference>
<dbReference type="InterPro" id="IPR036291">
    <property type="entry name" value="NAD(P)-bd_dom_sf"/>
</dbReference>
<dbReference type="PRINTS" id="PR00081">
    <property type="entry name" value="GDHRDH"/>
</dbReference>
<evidence type="ECO:0000256" key="2">
    <source>
        <dbReference type="ARBA" id="ARBA00051383"/>
    </source>
</evidence>
<dbReference type="Gene3D" id="3.40.50.720">
    <property type="entry name" value="NAD(P)-binding Rossmann-like Domain"/>
    <property type="match status" value="1"/>
</dbReference>
<protein>
    <submittedName>
        <fullName evidence="4">NAD(P)-dependent dehydrogenase (Short-subunit alcohol dehydrogenase family)</fullName>
    </submittedName>
</protein>
<evidence type="ECO:0000256" key="3">
    <source>
        <dbReference type="RuleBase" id="RU000363"/>
    </source>
</evidence>
<gene>
    <name evidence="4" type="ORF">FHS54_000512</name>
</gene>
<keyword evidence="5" id="KW-1185">Reference proteome</keyword>
<dbReference type="SUPFAM" id="SSF51735">
    <property type="entry name" value="NAD(P)-binding Rossmann-fold domains"/>
    <property type="match status" value="1"/>
</dbReference>
<dbReference type="PANTHER" id="PTHR42879">
    <property type="entry name" value="3-OXOACYL-(ACYL-CARRIER-PROTEIN) REDUCTASE"/>
    <property type="match status" value="1"/>
</dbReference>
<name>A0A846M1R8_9SPHN</name>
<dbReference type="PANTHER" id="PTHR42879:SF6">
    <property type="entry name" value="NADPH-DEPENDENT REDUCTASE BACG"/>
    <property type="match status" value="1"/>
</dbReference>
<dbReference type="PRINTS" id="PR00080">
    <property type="entry name" value="SDRFAMILY"/>
</dbReference>
<evidence type="ECO:0000256" key="1">
    <source>
        <dbReference type="ARBA" id="ARBA00006484"/>
    </source>
</evidence>
<dbReference type="EMBL" id="JAASQR010000001">
    <property type="protein sequence ID" value="NIJ15563.1"/>
    <property type="molecule type" value="Genomic_DNA"/>
</dbReference>
<dbReference type="FunFam" id="3.40.50.720:FF:000084">
    <property type="entry name" value="Short-chain dehydrogenase reductase"/>
    <property type="match status" value="1"/>
</dbReference>
<proteinExistence type="inferred from homology"/>
<comment type="caution">
    <text evidence="4">The sequence shown here is derived from an EMBL/GenBank/DDBJ whole genome shotgun (WGS) entry which is preliminary data.</text>
</comment>
<sequence length="268" mass="27591">MTGSLAGKRALVTGSSSGIGAESARWLARAGASIIVHGRDPAKIAGIEAELRSAGIDVASVCGALDRPDDARAVAAAAMEIGPIDILVNNAGGAASGNGSAQWFEATPEEWESGYRANVVSMVTMTQAITPGMIERGWGRVIQTASAIADNNISTIPDYKAAKSAVVSFTVSLAIALRGTGVTSNAVSPGFTVTEGLRQWIEGEAAKNGWGTDWPEIERNAAAAIWPALVPRLGRTEDIARAVLFLAEPGADFVTGQHLRVDGGLALA</sequence>
<organism evidence="4 5">
    <name type="scientific">Sphingobium vermicomposti</name>
    <dbReference type="NCBI Taxonomy" id="529005"/>
    <lineage>
        <taxon>Bacteria</taxon>
        <taxon>Pseudomonadati</taxon>
        <taxon>Pseudomonadota</taxon>
        <taxon>Alphaproteobacteria</taxon>
        <taxon>Sphingomonadales</taxon>
        <taxon>Sphingomonadaceae</taxon>
        <taxon>Sphingobium</taxon>
    </lineage>
</organism>
<dbReference type="CDD" id="cd05233">
    <property type="entry name" value="SDR_c"/>
    <property type="match status" value="1"/>
</dbReference>
<evidence type="ECO:0000313" key="5">
    <source>
        <dbReference type="Proteomes" id="UP000576821"/>
    </source>
</evidence>